<dbReference type="EMBL" id="JADMKS010000001">
    <property type="protein sequence ID" value="MBF6635206.1"/>
    <property type="molecule type" value="Genomic_DNA"/>
</dbReference>
<gene>
    <name evidence="3" type="ORF">BS639_04850</name>
    <name evidence="2" type="ORF">ITX54_00785</name>
</gene>
<keyword evidence="1" id="KW-1133">Transmembrane helix</keyword>
<feature type="transmembrane region" description="Helical" evidence="1">
    <location>
        <begin position="80"/>
        <end position="104"/>
    </location>
</feature>
<dbReference type="EMBL" id="MRWD01000008">
    <property type="protein sequence ID" value="ORJ22369.1"/>
    <property type="molecule type" value="Genomic_DNA"/>
</dbReference>
<protein>
    <submittedName>
        <fullName evidence="2">AzlD domain-containing protein</fullName>
    </submittedName>
    <submittedName>
        <fullName evidence="3">Branched-chain amino acid transport</fullName>
    </submittedName>
</protein>
<reference evidence="2" key="3">
    <citation type="submission" date="2020-11" db="EMBL/GenBank/DDBJ databases">
        <authorList>
            <person name="Lee S.D."/>
        </authorList>
    </citation>
    <scope>NUCLEOTIDE SEQUENCE</scope>
    <source>
        <strain evidence="2">SAP-2</strain>
    </source>
</reference>
<keyword evidence="1" id="KW-0472">Membrane</keyword>
<evidence type="ECO:0000313" key="3">
    <source>
        <dbReference type="EMBL" id="ORJ22369.1"/>
    </source>
</evidence>
<proteinExistence type="predicted"/>
<reference evidence="2" key="4">
    <citation type="submission" date="2022-09" db="EMBL/GenBank/DDBJ databases">
        <title>Rouxiella aceris sp. nov., isolated from tree sap and emended description of the genus Rhouxiella.</title>
        <authorList>
            <person name="Kim I.S."/>
        </authorList>
    </citation>
    <scope>NUCLEOTIDE SEQUENCE</scope>
    <source>
        <strain evidence="2">SAP-2</strain>
    </source>
</reference>
<reference evidence="3 4" key="2">
    <citation type="journal article" date="2017" name="Int. J. Syst. Evol. Microbiol.">
        <title>Rouxiella badensis sp. nov. and Rouxiella silvae sp. nov. isolated from peat bog soil in Germany and emendation of the genus description.</title>
        <authorList>
            <person name="Le Fleche-Mateos A."/>
            <person name="Kugler J.H."/>
            <person name="Hansen S.H."/>
            <person name="Syldatk C."/>
            <person name="Hausmann R."/>
            <person name="Lomprez F."/>
            <person name="Vandenbogaert M."/>
            <person name="Manuguerra J.C."/>
            <person name="Grimont P.A."/>
        </authorList>
    </citation>
    <scope>NUCLEOTIDE SEQUENCE [LARGE SCALE GENOMIC DNA]</scope>
    <source>
        <strain evidence="3 4">213</strain>
    </source>
</reference>
<keyword evidence="4" id="KW-1185">Reference proteome</keyword>
<dbReference type="Proteomes" id="UP000705283">
    <property type="component" value="Unassembled WGS sequence"/>
</dbReference>
<evidence type="ECO:0000256" key="1">
    <source>
        <dbReference type="SAM" id="Phobius"/>
    </source>
</evidence>
<dbReference type="Pfam" id="PF05437">
    <property type="entry name" value="AzlD"/>
    <property type="match status" value="1"/>
</dbReference>
<evidence type="ECO:0000313" key="2">
    <source>
        <dbReference type="EMBL" id="MBF6635206.1"/>
    </source>
</evidence>
<feature type="transmembrane region" description="Helical" evidence="1">
    <location>
        <begin position="6"/>
        <end position="25"/>
    </location>
</feature>
<feature type="transmembrane region" description="Helical" evidence="1">
    <location>
        <begin position="37"/>
        <end position="60"/>
    </location>
</feature>
<evidence type="ECO:0000313" key="5">
    <source>
        <dbReference type="Proteomes" id="UP000705283"/>
    </source>
</evidence>
<keyword evidence="1" id="KW-0812">Transmembrane</keyword>
<dbReference type="Proteomes" id="UP000192722">
    <property type="component" value="Unassembled WGS sequence"/>
</dbReference>
<accession>A0AA41BUP3</accession>
<organism evidence="2 5">
    <name type="scientific">Rouxiella silvae</name>
    <dbReference type="NCBI Taxonomy" id="1646373"/>
    <lineage>
        <taxon>Bacteria</taxon>
        <taxon>Pseudomonadati</taxon>
        <taxon>Pseudomonadota</taxon>
        <taxon>Gammaproteobacteria</taxon>
        <taxon>Enterobacterales</taxon>
        <taxon>Yersiniaceae</taxon>
        <taxon>Rouxiella</taxon>
    </lineage>
</organism>
<dbReference type="RefSeq" id="WP_055776755.1">
    <property type="nucleotide sequence ID" value="NZ_CBCSCF010000002.1"/>
</dbReference>
<dbReference type="InterPro" id="IPR008407">
    <property type="entry name" value="Brnchd-chn_aa_trnsp_AzlD"/>
</dbReference>
<sequence length="107" mass="10877">MMSHALIIGGIALLAAGTYLLRFAGFKLGNRLSLSPAANALLADAATTLLLSVAAISTFYEGEGFAGLARPTGVAVAAFLAWRGRPLIVVILVAAAITAGLRLLGLK</sequence>
<comment type="caution">
    <text evidence="2">The sequence shown here is derived from an EMBL/GenBank/DDBJ whole genome shotgun (WGS) entry which is preliminary data.</text>
</comment>
<name>A0AA41BUP3_9GAMM</name>
<evidence type="ECO:0000313" key="4">
    <source>
        <dbReference type="Proteomes" id="UP000192722"/>
    </source>
</evidence>
<reference evidence="3" key="1">
    <citation type="submission" date="2016-12" db="EMBL/GenBank/DDBJ databases">
        <authorList>
            <person name="Le Fleche-Mateos A."/>
        </authorList>
    </citation>
    <scope>NUCLEOTIDE SEQUENCE</scope>
    <source>
        <strain evidence="3">213</strain>
    </source>
</reference>
<dbReference type="AlphaFoldDB" id="A0AA41BUP3"/>